<protein>
    <recommendedName>
        <fullName evidence="4">Ommochrome-binding protein-like</fullName>
    </recommendedName>
</protein>
<dbReference type="AlphaFoldDB" id="A0A9P0TWN6"/>
<dbReference type="EMBL" id="CALOZG010000085">
    <property type="protein sequence ID" value="CAH4037547.1"/>
    <property type="molecule type" value="Genomic_DNA"/>
</dbReference>
<proteinExistence type="predicted"/>
<name>A0A9P0TWN6_PIEBR</name>
<evidence type="ECO:0000313" key="2">
    <source>
        <dbReference type="EMBL" id="CAH4037547.1"/>
    </source>
</evidence>
<dbReference type="Proteomes" id="UP001152562">
    <property type="component" value="Unassembled WGS sequence"/>
</dbReference>
<feature type="signal peptide" evidence="1">
    <location>
        <begin position="1"/>
        <end position="16"/>
    </location>
</feature>
<keyword evidence="3" id="KW-1185">Reference proteome</keyword>
<reference evidence="2" key="1">
    <citation type="submission" date="2022-05" db="EMBL/GenBank/DDBJ databases">
        <authorList>
            <person name="Okamura Y."/>
        </authorList>
    </citation>
    <scope>NUCLEOTIDE SEQUENCE</scope>
</reference>
<keyword evidence="1" id="KW-0732">Signal</keyword>
<feature type="chain" id="PRO_5040182852" description="Ommochrome-binding protein-like" evidence="1">
    <location>
        <begin position="17"/>
        <end position="294"/>
    </location>
</feature>
<gene>
    <name evidence="2" type="ORF">PIBRA_LOCUS13205</name>
</gene>
<evidence type="ECO:0000256" key="1">
    <source>
        <dbReference type="SAM" id="SignalP"/>
    </source>
</evidence>
<sequence>MKTFFIFLTLLGYSISKRVSCHACLNTVCYRRDRIVQGIKFSGQLAIDRSSNILYFHYQNRSDDYTAAFDLYNVRLKTIKRGFSFGFALDQTTKDLYMTDEQGLYRYNQEKNISELFGLKDKTIWQLQYEKKLFYSEFCKKGIFTYENKKSKLIPGTEYEVDDFIVDKMGDIYFMHNFSIYALKNGAKGAELFEDEIYYLTTDRNGDAYFIQPFTRAIYKMDYKYDKRILKELGAFSRGYAFIVVFDGDNDIIYYDGSDKKLYYLSQTANRCTVTAKKVGKNLNMVISMAPDGD</sequence>
<comment type="caution">
    <text evidence="2">The sequence shown here is derived from an EMBL/GenBank/DDBJ whole genome shotgun (WGS) entry which is preliminary data.</text>
</comment>
<organism evidence="2 3">
    <name type="scientific">Pieris brassicae</name>
    <name type="common">White butterfly</name>
    <name type="synonym">Large white butterfly</name>
    <dbReference type="NCBI Taxonomy" id="7116"/>
    <lineage>
        <taxon>Eukaryota</taxon>
        <taxon>Metazoa</taxon>
        <taxon>Ecdysozoa</taxon>
        <taxon>Arthropoda</taxon>
        <taxon>Hexapoda</taxon>
        <taxon>Insecta</taxon>
        <taxon>Pterygota</taxon>
        <taxon>Neoptera</taxon>
        <taxon>Endopterygota</taxon>
        <taxon>Lepidoptera</taxon>
        <taxon>Glossata</taxon>
        <taxon>Ditrysia</taxon>
        <taxon>Papilionoidea</taxon>
        <taxon>Pieridae</taxon>
        <taxon>Pierinae</taxon>
        <taxon>Pieris</taxon>
    </lineage>
</organism>
<dbReference type="OrthoDB" id="7432964at2759"/>
<evidence type="ECO:0008006" key="4">
    <source>
        <dbReference type="Google" id="ProtNLM"/>
    </source>
</evidence>
<accession>A0A9P0TWN6</accession>
<evidence type="ECO:0000313" key="3">
    <source>
        <dbReference type="Proteomes" id="UP001152562"/>
    </source>
</evidence>
<dbReference type="SUPFAM" id="SSF101898">
    <property type="entry name" value="NHL repeat"/>
    <property type="match status" value="1"/>
</dbReference>